<dbReference type="InterPro" id="IPR027395">
    <property type="entry name" value="WH_DNA-bd_dom"/>
</dbReference>
<dbReference type="Gene3D" id="1.10.10.10">
    <property type="entry name" value="Winged helix-like DNA-binding domain superfamily/Winged helix DNA-binding domain"/>
    <property type="match status" value="1"/>
</dbReference>
<evidence type="ECO:0000259" key="1">
    <source>
        <dbReference type="Pfam" id="PF13601"/>
    </source>
</evidence>
<comment type="caution">
    <text evidence="2">The sequence shown here is derived from an EMBL/GenBank/DDBJ whole genome shotgun (WGS) entry which is preliminary data.</text>
</comment>
<dbReference type="InterPro" id="IPR036388">
    <property type="entry name" value="WH-like_DNA-bd_sf"/>
</dbReference>
<reference evidence="2 3" key="1">
    <citation type="submission" date="2020-08" db="EMBL/GenBank/DDBJ databases">
        <title>A Genomic Blueprint of the Chicken Gut Microbiome.</title>
        <authorList>
            <person name="Gilroy R."/>
            <person name="Ravi A."/>
            <person name="Getino M."/>
            <person name="Pursley I."/>
            <person name="Horton D.L."/>
            <person name="Alikhan N.-F."/>
            <person name="Baker D."/>
            <person name="Gharbi K."/>
            <person name="Hall N."/>
            <person name="Watson M."/>
            <person name="Adriaenssens E.M."/>
            <person name="Foster-Nyarko E."/>
            <person name="Jarju S."/>
            <person name="Secka A."/>
            <person name="Antonio M."/>
            <person name="Oren A."/>
            <person name="Chaudhuri R."/>
            <person name="La Ragione R.M."/>
            <person name="Hildebrand F."/>
            <person name="Pallen M.J."/>
        </authorList>
    </citation>
    <scope>NUCLEOTIDE SEQUENCE [LARGE SCALE GENOMIC DNA]</scope>
    <source>
        <strain evidence="2 3">Sa1YVA5</strain>
    </source>
</reference>
<dbReference type="RefSeq" id="WP_191734210.1">
    <property type="nucleotide sequence ID" value="NZ_JACSPR010000009.1"/>
</dbReference>
<sequence>MSSPNHRHPRLDLNPAFTNPLRFSLMAALSGAESLTFKYARDFLDTTDSTLSKHISALEELGYVQVSKGFAGKFPQTSIKLSGAGKRAWGDHLDVLRAIAQSGPAPSGPAPS</sequence>
<dbReference type="AlphaFoldDB" id="A0A8I0HQ91"/>
<keyword evidence="3" id="KW-1185">Reference proteome</keyword>
<feature type="domain" description="Winged helix DNA-binding" evidence="1">
    <location>
        <begin position="21"/>
        <end position="99"/>
    </location>
</feature>
<dbReference type="PANTHER" id="PTHR37318">
    <property type="entry name" value="BSL7504 PROTEIN"/>
    <property type="match status" value="1"/>
</dbReference>
<dbReference type="SUPFAM" id="SSF46785">
    <property type="entry name" value="Winged helix' DNA-binding domain"/>
    <property type="match status" value="1"/>
</dbReference>
<gene>
    <name evidence="2" type="ORF">H9627_11660</name>
</gene>
<name>A0A8I0HQ91_9CORY</name>
<dbReference type="PANTHER" id="PTHR37318:SF1">
    <property type="entry name" value="BSL7504 PROTEIN"/>
    <property type="match status" value="1"/>
</dbReference>
<evidence type="ECO:0000313" key="2">
    <source>
        <dbReference type="EMBL" id="MBD8030966.1"/>
    </source>
</evidence>
<accession>A0A8I0HQ91</accession>
<dbReference type="Proteomes" id="UP000650224">
    <property type="component" value="Unassembled WGS sequence"/>
</dbReference>
<evidence type="ECO:0000313" key="3">
    <source>
        <dbReference type="Proteomes" id="UP000650224"/>
    </source>
</evidence>
<protein>
    <submittedName>
        <fullName evidence="2">Transcriptional regulator</fullName>
    </submittedName>
</protein>
<dbReference type="InterPro" id="IPR036390">
    <property type="entry name" value="WH_DNA-bd_sf"/>
</dbReference>
<dbReference type="Pfam" id="PF13601">
    <property type="entry name" value="HTH_34"/>
    <property type="match status" value="1"/>
</dbReference>
<organism evidence="2 3">
    <name type="scientific">Corynebacterium gallinarum</name>
    <dbReference type="NCBI Taxonomy" id="2762214"/>
    <lineage>
        <taxon>Bacteria</taxon>
        <taxon>Bacillati</taxon>
        <taxon>Actinomycetota</taxon>
        <taxon>Actinomycetes</taxon>
        <taxon>Mycobacteriales</taxon>
        <taxon>Corynebacteriaceae</taxon>
        <taxon>Corynebacterium</taxon>
    </lineage>
</organism>
<dbReference type="EMBL" id="JACSPR010000009">
    <property type="protein sequence ID" value="MBD8030966.1"/>
    <property type="molecule type" value="Genomic_DNA"/>
</dbReference>
<proteinExistence type="predicted"/>